<sequence>MTRNDDLQTELIENEDGFCTLQVQSKRGDDTRNEDRVKATLGRPTLDEIKEDREQFLEMIEETMAERRASNQGDSE</sequence>
<evidence type="ECO:0000259" key="1">
    <source>
        <dbReference type="Pfam" id="PF24115"/>
    </source>
</evidence>
<dbReference type="Pfam" id="PF24115">
    <property type="entry name" value="DUF7389"/>
    <property type="match status" value="1"/>
</dbReference>
<proteinExistence type="predicted"/>
<keyword evidence="3" id="KW-1185">Reference proteome</keyword>
<dbReference type="AlphaFoldDB" id="A0ABD5SID3"/>
<evidence type="ECO:0000313" key="3">
    <source>
        <dbReference type="Proteomes" id="UP001596383"/>
    </source>
</evidence>
<accession>A0ABD5SID3</accession>
<gene>
    <name evidence="2" type="ORF">ACFQE6_07115</name>
</gene>
<evidence type="ECO:0000313" key="2">
    <source>
        <dbReference type="EMBL" id="MFC6764798.1"/>
    </source>
</evidence>
<comment type="caution">
    <text evidence="2">The sequence shown here is derived from an EMBL/GenBank/DDBJ whole genome shotgun (WGS) entry which is preliminary data.</text>
</comment>
<name>A0ABD5SID3_9EURY</name>
<dbReference type="InterPro" id="IPR055813">
    <property type="entry name" value="DUF7389"/>
</dbReference>
<reference evidence="2 3" key="1">
    <citation type="journal article" date="2019" name="Int. J. Syst. Evol. Microbiol.">
        <title>The Global Catalogue of Microorganisms (GCM) 10K type strain sequencing project: providing services to taxonomists for standard genome sequencing and annotation.</title>
        <authorList>
            <consortium name="The Broad Institute Genomics Platform"/>
            <consortium name="The Broad Institute Genome Sequencing Center for Infectious Disease"/>
            <person name="Wu L."/>
            <person name="Ma J."/>
        </authorList>
    </citation>
    <scope>NUCLEOTIDE SEQUENCE [LARGE SCALE GENOMIC DNA]</scope>
    <source>
        <strain evidence="2 3">LMG 29247</strain>
    </source>
</reference>
<dbReference type="EMBL" id="JBHSWV010000098">
    <property type="protein sequence ID" value="MFC6764798.1"/>
    <property type="molecule type" value="Genomic_DNA"/>
</dbReference>
<dbReference type="RefSeq" id="WP_273737853.1">
    <property type="nucleotide sequence ID" value="NZ_JAQIVI010000098.1"/>
</dbReference>
<dbReference type="Proteomes" id="UP001596383">
    <property type="component" value="Unassembled WGS sequence"/>
</dbReference>
<feature type="domain" description="DUF7389" evidence="1">
    <location>
        <begin position="8"/>
        <end position="68"/>
    </location>
</feature>
<organism evidence="2 3">
    <name type="scientific">Natrinema soli</name>
    <dbReference type="NCBI Taxonomy" id="1930624"/>
    <lineage>
        <taxon>Archaea</taxon>
        <taxon>Methanobacteriati</taxon>
        <taxon>Methanobacteriota</taxon>
        <taxon>Stenosarchaea group</taxon>
        <taxon>Halobacteria</taxon>
        <taxon>Halobacteriales</taxon>
        <taxon>Natrialbaceae</taxon>
        <taxon>Natrinema</taxon>
    </lineage>
</organism>
<protein>
    <recommendedName>
        <fullName evidence="1">DUF7389 domain-containing protein</fullName>
    </recommendedName>
</protein>